<dbReference type="Proteomes" id="UP000290797">
    <property type="component" value="Segment"/>
</dbReference>
<proteinExistence type="predicted"/>
<organism evidence="2">
    <name type="scientific">vespertilionid gammaherpesvirus 3</name>
    <dbReference type="NCBI Taxonomy" id="2846598"/>
    <lineage>
        <taxon>Viruses</taxon>
        <taxon>Duplodnaviria</taxon>
        <taxon>Heunggongvirae</taxon>
        <taxon>Peploviricota</taxon>
        <taxon>Herviviricetes</taxon>
        <taxon>Herpesvirales</taxon>
        <taxon>Orthoherpesviridae</taxon>
        <taxon>Gammaherpesvirinae</taxon>
        <taxon>Patagivirus</taxon>
        <taxon>Patagivirus vespertilionidgamma3</taxon>
    </lineage>
</organism>
<sequence>MATAVPIWGVSEADGAEWNNLIELGVRNGSQMERAVSILRRRLYNTEPLGYLASLLALRQELNSVTGGSAQEILLESLAVIQQLAKVIYGELKDQPPTARINEIFRDCRLRLALVLDAACGCVDCFRLAKVLKVAPRCLRPPKLMAHERQCAAASTLTYFYNSYMVAGSDVEVAPEHIELLLIRPDQLNSYPYGWDEEVAGLMSCLNLCWLYTMMYEHATRGMCTLTRALEEAYHRVRPGSKATLENMVQAVIEGDSRASRSEEPRPHHYTLIKPLVTMKHEHRWSEKQDSAVQTQVSCLYELVKGMYGPYARQVQYGRKPTDMVPPLLSSVLMGVHPELLREKDPPLCQPLQPPLGSSSATGDKAGDVSAERAAGRASEAEGDRQYTTCGCLGACACGTLDTTEGEIVYHAARGTGPKPFCLGTGSGQIPCRGEDVRDARDPTCQREAIGEVTEGADQVDKTTTQRAASQFEPTPEDVIRLGARRKTSGIGTAAGDVLRPDIAQNQYPLLALDPRDLESRRVQHVFSDERAGSPETGEPDQEPRKRKPESGNGSPGASPFFKSIWGGGDYVRQSPPLGYGPTKDRAVGDTYWNYTGTDDEQERCEADGVGDEDEYEDCDELDLRDTKTGGCHATLGGDGNQEPPFLLLRDFEALLKTGSSEGLSPHIQVSHGTEKETLEDGGSCLKVYEDDSKGESGGNPRDVTGNVEDAVDGYNSDDLGISCCQDGWSGDDGEAVDTEDEDTYTNQEGCGGGVEEGEDHGIGEEEDGGDECYEDEGAQSSYYDRVAGDNADELGEELGEDDELGEELGDEESVEDEDSGDGGDGEEVCEDYEVCDGDEECEEGNDTGLETLEDSVDEENMGIYFREHI</sequence>
<feature type="compositionally biased region" description="Acidic residues" evidence="1">
    <location>
        <begin position="765"/>
        <end position="778"/>
    </location>
</feature>
<evidence type="ECO:0000313" key="2">
    <source>
        <dbReference type="EMBL" id="ATA58277.1"/>
    </source>
</evidence>
<feature type="compositionally biased region" description="Acidic residues" evidence="1">
    <location>
        <begin position="791"/>
        <end position="831"/>
    </location>
</feature>
<evidence type="ECO:0000256" key="1">
    <source>
        <dbReference type="SAM" id="MobiDB-lite"/>
    </source>
</evidence>
<name>A0A2D0ZNX9_9GAMA</name>
<dbReference type="InterPro" id="IPR008550">
    <property type="entry name" value="Herpesvirus_BRRF2-like"/>
</dbReference>
<dbReference type="OrthoDB" id="12285at10239"/>
<accession>A0A2D0ZNX9</accession>
<feature type="compositionally biased region" description="Acidic residues" evidence="1">
    <location>
        <begin position="730"/>
        <end position="744"/>
    </location>
</feature>
<feature type="region of interest" description="Disordered" evidence="1">
    <location>
        <begin position="344"/>
        <end position="380"/>
    </location>
</feature>
<feature type="compositionally biased region" description="Acidic residues" evidence="1">
    <location>
        <begin position="598"/>
        <end position="615"/>
    </location>
</feature>
<feature type="compositionally biased region" description="Basic and acidic residues" evidence="1">
    <location>
        <begin position="365"/>
        <end position="380"/>
    </location>
</feature>
<reference evidence="2" key="1">
    <citation type="journal article" date="2018" name="Virology">
        <title>Isolation, characterization and prevalence of a novel Gammaherpesvirus in Eptesicus fuscus, the North American big brown bat.</title>
        <authorList>
            <person name="Subudhi S."/>
            <person name="Rapin N."/>
            <person name="Dorville N."/>
            <person name="Hill J.E."/>
            <person name="Town J."/>
            <person name="Willis C.K."/>
            <person name="Bollinger T.K."/>
            <person name="Misra V."/>
        </authorList>
    </citation>
    <scope>NUCLEOTIDE SEQUENCE</scope>
</reference>
<protein>
    <submittedName>
        <fullName evidence="2">Tegument protein G48</fullName>
    </submittedName>
</protein>
<keyword evidence="3" id="KW-1185">Reference proteome</keyword>
<dbReference type="Pfam" id="PF05734">
    <property type="entry name" value="DUF832"/>
    <property type="match status" value="1"/>
</dbReference>
<feature type="region of interest" description="Disordered" evidence="1">
    <location>
        <begin position="526"/>
        <end position="615"/>
    </location>
</feature>
<feature type="region of interest" description="Disordered" evidence="1">
    <location>
        <begin position="662"/>
        <end position="831"/>
    </location>
</feature>
<evidence type="ECO:0000313" key="3">
    <source>
        <dbReference type="Proteomes" id="UP000290797"/>
    </source>
</evidence>
<dbReference type="EMBL" id="MF385016">
    <property type="protein sequence ID" value="ATA58277.1"/>
    <property type="molecule type" value="Genomic_DNA"/>
</dbReference>